<evidence type="ECO:0000313" key="1">
    <source>
        <dbReference type="EMBL" id="KOH45164.1"/>
    </source>
</evidence>
<reference evidence="2" key="1">
    <citation type="submission" date="2015-07" db="EMBL/GenBank/DDBJ databases">
        <title>Genome sequencing of Sunxiuqinia dokdonensis strain SK.</title>
        <authorList>
            <person name="Ahn S."/>
            <person name="Kim B.-C."/>
        </authorList>
    </citation>
    <scope>NUCLEOTIDE SEQUENCE [LARGE SCALE GENOMIC DNA]</scope>
    <source>
        <strain evidence="2">SK</strain>
    </source>
</reference>
<dbReference type="AlphaFoldDB" id="A0A0L8V9R7"/>
<dbReference type="STRING" id="1409788.NC99_20260"/>
<protein>
    <submittedName>
        <fullName evidence="1">Uncharacterized protein</fullName>
    </submittedName>
</protein>
<comment type="caution">
    <text evidence="1">The sequence shown here is derived from an EMBL/GenBank/DDBJ whole genome shotgun (WGS) entry which is preliminary data.</text>
</comment>
<name>A0A0L8V9R7_9BACT</name>
<keyword evidence="2" id="KW-1185">Reference proteome</keyword>
<evidence type="ECO:0000313" key="2">
    <source>
        <dbReference type="Proteomes" id="UP000036958"/>
    </source>
</evidence>
<dbReference type="Proteomes" id="UP000036958">
    <property type="component" value="Unassembled WGS sequence"/>
</dbReference>
<sequence length="41" mass="4767">MGLCWGAADSDPPAVPFERHFEIFNDKLWIGIRNTLCWVEM</sequence>
<accession>A0A0L8V9R7</accession>
<organism evidence="1 2">
    <name type="scientific">Sunxiuqinia dokdonensis</name>
    <dbReference type="NCBI Taxonomy" id="1409788"/>
    <lineage>
        <taxon>Bacteria</taxon>
        <taxon>Pseudomonadati</taxon>
        <taxon>Bacteroidota</taxon>
        <taxon>Bacteroidia</taxon>
        <taxon>Marinilabiliales</taxon>
        <taxon>Prolixibacteraceae</taxon>
        <taxon>Sunxiuqinia</taxon>
    </lineage>
</organism>
<dbReference type="EMBL" id="LGIA01000148">
    <property type="protein sequence ID" value="KOH45164.1"/>
    <property type="molecule type" value="Genomic_DNA"/>
</dbReference>
<proteinExistence type="predicted"/>
<gene>
    <name evidence="1" type="ORF">NC99_20260</name>
</gene>